<keyword evidence="1" id="KW-0472">Membrane</keyword>
<dbReference type="EMBL" id="QKWP01001865">
    <property type="protein sequence ID" value="RIB06129.1"/>
    <property type="molecule type" value="Genomic_DNA"/>
</dbReference>
<keyword evidence="1" id="KW-0812">Transmembrane</keyword>
<evidence type="ECO:0000256" key="1">
    <source>
        <dbReference type="SAM" id="Phobius"/>
    </source>
</evidence>
<comment type="caution">
    <text evidence="2">The sequence shown here is derived from an EMBL/GenBank/DDBJ whole genome shotgun (WGS) entry which is preliminary data.</text>
</comment>
<name>A0A397UBJ1_9GLOM</name>
<sequence>MSNENLEQDQVQEIDANLKQIKVPEEVISPEEIYYLIKLKRRFKRWQQLQGSFFVQLFVAAIICILSLGFGVYALYLKKSEVTNIISTSAIGLGSIATLCKNLWSLHSLMTKKDDAESMEKLYKDEIEKTGLKIVRCKDFWKYNIEDYQTLVKHEKKIENNYLLCKD</sequence>
<dbReference type="OrthoDB" id="10449454at2759"/>
<dbReference type="AlphaFoldDB" id="A0A397UBJ1"/>
<gene>
    <name evidence="2" type="ORF">C2G38_2278472</name>
</gene>
<protein>
    <submittedName>
        <fullName evidence="2">Uncharacterized protein</fullName>
    </submittedName>
</protein>
<accession>A0A397UBJ1</accession>
<reference evidence="2 3" key="1">
    <citation type="submission" date="2018-06" db="EMBL/GenBank/DDBJ databases">
        <title>Comparative genomics reveals the genomic features of Rhizophagus irregularis, R. cerebriforme, R. diaphanum and Gigaspora rosea, and their symbiotic lifestyle signature.</title>
        <authorList>
            <person name="Morin E."/>
            <person name="San Clemente H."/>
            <person name="Chen E.C.H."/>
            <person name="De La Providencia I."/>
            <person name="Hainaut M."/>
            <person name="Kuo A."/>
            <person name="Kohler A."/>
            <person name="Murat C."/>
            <person name="Tang N."/>
            <person name="Roy S."/>
            <person name="Loubradou J."/>
            <person name="Henrissat B."/>
            <person name="Grigoriev I.V."/>
            <person name="Corradi N."/>
            <person name="Roux C."/>
            <person name="Martin F.M."/>
        </authorList>
    </citation>
    <scope>NUCLEOTIDE SEQUENCE [LARGE SCALE GENOMIC DNA]</scope>
    <source>
        <strain evidence="2 3">DAOM 194757</strain>
    </source>
</reference>
<evidence type="ECO:0000313" key="2">
    <source>
        <dbReference type="EMBL" id="RIB06129.1"/>
    </source>
</evidence>
<organism evidence="2 3">
    <name type="scientific">Gigaspora rosea</name>
    <dbReference type="NCBI Taxonomy" id="44941"/>
    <lineage>
        <taxon>Eukaryota</taxon>
        <taxon>Fungi</taxon>
        <taxon>Fungi incertae sedis</taxon>
        <taxon>Mucoromycota</taxon>
        <taxon>Glomeromycotina</taxon>
        <taxon>Glomeromycetes</taxon>
        <taxon>Diversisporales</taxon>
        <taxon>Gigasporaceae</taxon>
        <taxon>Gigaspora</taxon>
    </lineage>
</organism>
<feature type="transmembrane region" description="Helical" evidence="1">
    <location>
        <begin position="51"/>
        <end position="76"/>
    </location>
</feature>
<proteinExistence type="predicted"/>
<keyword evidence="1" id="KW-1133">Transmembrane helix</keyword>
<evidence type="ECO:0000313" key="3">
    <source>
        <dbReference type="Proteomes" id="UP000266673"/>
    </source>
</evidence>
<dbReference type="Proteomes" id="UP000266673">
    <property type="component" value="Unassembled WGS sequence"/>
</dbReference>
<feature type="transmembrane region" description="Helical" evidence="1">
    <location>
        <begin position="82"/>
        <end position="104"/>
    </location>
</feature>
<keyword evidence="3" id="KW-1185">Reference proteome</keyword>